<dbReference type="OrthoDB" id="5132116at2759"/>
<feature type="non-terminal residue" evidence="1">
    <location>
        <position position="1"/>
    </location>
</feature>
<dbReference type="InterPro" id="IPR043129">
    <property type="entry name" value="ATPase_NBD"/>
</dbReference>
<accession>C5L8U5</accession>
<protein>
    <recommendedName>
        <fullName evidence="3">Actin</fullName>
    </recommendedName>
</protein>
<dbReference type="Gene3D" id="3.30.420.40">
    <property type="match status" value="1"/>
</dbReference>
<proteinExistence type="predicted"/>
<name>C5L8U5_PERM5</name>
<keyword evidence="2" id="KW-1185">Reference proteome</keyword>
<dbReference type="Proteomes" id="UP000007800">
    <property type="component" value="Unassembled WGS sequence"/>
</dbReference>
<dbReference type="EMBL" id="GG680339">
    <property type="protein sequence ID" value="EER06803.1"/>
    <property type="molecule type" value="Genomic_DNA"/>
</dbReference>
<reference evidence="1 2" key="1">
    <citation type="submission" date="2008-07" db="EMBL/GenBank/DDBJ databases">
        <authorList>
            <person name="El-Sayed N."/>
            <person name="Caler E."/>
            <person name="Inman J."/>
            <person name="Amedeo P."/>
            <person name="Hass B."/>
            <person name="Wortman J."/>
        </authorList>
    </citation>
    <scope>NUCLEOTIDE SEQUENCE [LARGE SCALE GENOMIC DNA]</scope>
    <source>
        <strain evidence="2">ATCC 50983 / TXsc</strain>
    </source>
</reference>
<evidence type="ECO:0000313" key="1">
    <source>
        <dbReference type="EMBL" id="EER06803.1"/>
    </source>
</evidence>
<dbReference type="AlphaFoldDB" id="C5L8U5"/>
<evidence type="ECO:0000313" key="2">
    <source>
        <dbReference type="Proteomes" id="UP000007800"/>
    </source>
</evidence>
<organism evidence="2">
    <name type="scientific">Perkinsus marinus (strain ATCC 50983 / TXsc)</name>
    <dbReference type="NCBI Taxonomy" id="423536"/>
    <lineage>
        <taxon>Eukaryota</taxon>
        <taxon>Sar</taxon>
        <taxon>Alveolata</taxon>
        <taxon>Perkinsozoa</taxon>
        <taxon>Perkinsea</taxon>
        <taxon>Perkinsida</taxon>
        <taxon>Perkinsidae</taxon>
        <taxon>Perkinsus</taxon>
    </lineage>
</organism>
<gene>
    <name evidence="1" type="ORF">Pmar_PMAR002172</name>
</gene>
<dbReference type="GeneID" id="9056830"/>
<dbReference type="SUPFAM" id="SSF53067">
    <property type="entry name" value="Actin-like ATPase domain"/>
    <property type="match status" value="1"/>
</dbReference>
<dbReference type="InParanoid" id="C5L8U5"/>
<dbReference type="RefSeq" id="XP_002774987.1">
    <property type="nucleotide sequence ID" value="XM_002774941.1"/>
</dbReference>
<sequence>RLMKYLRLFSSGNIVTKENNDVVTNTVDGTITDICRSALEIVDSEIRQGLCGVPCPVFQLICSRTDMLGNIYVSGGSSMIPGIASRLEDELNSGGISGSAGPVKVNADPQR</sequence>
<evidence type="ECO:0008006" key="3">
    <source>
        <dbReference type="Google" id="ProtNLM"/>
    </source>
</evidence>
<feature type="non-terminal residue" evidence="1">
    <location>
        <position position="111"/>
    </location>
</feature>